<organism evidence="1 2">
    <name type="scientific">Cymbomonas tetramitiformis</name>
    <dbReference type="NCBI Taxonomy" id="36881"/>
    <lineage>
        <taxon>Eukaryota</taxon>
        <taxon>Viridiplantae</taxon>
        <taxon>Chlorophyta</taxon>
        <taxon>Pyramimonadophyceae</taxon>
        <taxon>Pyramimonadales</taxon>
        <taxon>Pyramimonadaceae</taxon>
        <taxon>Cymbomonas</taxon>
    </lineage>
</organism>
<name>A0AAE0GSU3_9CHLO</name>
<comment type="caution">
    <text evidence="1">The sequence shown here is derived from an EMBL/GenBank/DDBJ whole genome shotgun (WGS) entry which is preliminary data.</text>
</comment>
<gene>
    <name evidence="1" type="ORF">CYMTET_8746</name>
</gene>
<evidence type="ECO:0000313" key="1">
    <source>
        <dbReference type="EMBL" id="KAK3283560.1"/>
    </source>
</evidence>
<dbReference type="Proteomes" id="UP001190700">
    <property type="component" value="Unassembled WGS sequence"/>
</dbReference>
<protein>
    <submittedName>
        <fullName evidence="1">Uncharacterized protein</fullName>
    </submittedName>
</protein>
<dbReference type="AlphaFoldDB" id="A0AAE0GSU3"/>
<reference evidence="1 2" key="1">
    <citation type="journal article" date="2015" name="Genome Biol. Evol.">
        <title>Comparative Genomics of a Bacterivorous Green Alga Reveals Evolutionary Causalities and Consequences of Phago-Mixotrophic Mode of Nutrition.</title>
        <authorList>
            <person name="Burns J.A."/>
            <person name="Paasch A."/>
            <person name="Narechania A."/>
            <person name="Kim E."/>
        </authorList>
    </citation>
    <scope>NUCLEOTIDE SEQUENCE [LARGE SCALE GENOMIC DNA]</scope>
    <source>
        <strain evidence="1 2">PLY_AMNH</strain>
    </source>
</reference>
<keyword evidence="2" id="KW-1185">Reference proteome</keyword>
<evidence type="ECO:0000313" key="2">
    <source>
        <dbReference type="Proteomes" id="UP001190700"/>
    </source>
</evidence>
<sequence length="126" mass="14063">MPAVLLRDSTLAGSCGYYEVCIDKVTNPTRQAYARRPLVPVGSLWFHRCAATPYGVKLSWFHKEKKDLSGEEWVLRTRGGGLASDAYVNRITGLRIKVYGNPPFGRWEPSIWESSIGCMGTLPTVE</sequence>
<proteinExistence type="predicted"/>
<dbReference type="EMBL" id="LGRX02002715">
    <property type="protein sequence ID" value="KAK3283560.1"/>
    <property type="molecule type" value="Genomic_DNA"/>
</dbReference>
<accession>A0AAE0GSU3</accession>